<accession>A0A9N9N2Z7</accession>
<organism evidence="1 2">
    <name type="scientific">Diatraea saccharalis</name>
    <name type="common">sugarcane borer</name>
    <dbReference type="NCBI Taxonomy" id="40085"/>
    <lineage>
        <taxon>Eukaryota</taxon>
        <taxon>Metazoa</taxon>
        <taxon>Ecdysozoa</taxon>
        <taxon>Arthropoda</taxon>
        <taxon>Hexapoda</taxon>
        <taxon>Insecta</taxon>
        <taxon>Pterygota</taxon>
        <taxon>Neoptera</taxon>
        <taxon>Endopterygota</taxon>
        <taxon>Lepidoptera</taxon>
        <taxon>Glossata</taxon>
        <taxon>Ditrysia</taxon>
        <taxon>Pyraloidea</taxon>
        <taxon>Crambidae</taxon>
        <taxon>Crambinae</taxon>
        <taxon>Diatraea</taxon>
    </lineage>
</organism>
<dbReference type="OrthoDB" id="6881719at2759"/>
<evidence type="ECO:0000313" key="1">
    <source>
        <dbReference type="EMBL" id="CAG9781854.1"/>
    </source>
</evidence>
<keyword evidence="2" id="KW-1185">Reference proteome</keyword>
<name>A0A9N9N2Z7_9NEOP</name>
<dbReference type="Proteomes" id="UP001153714">
    <property type="component" value="Chromosome 1"/>
</dbReference>
<reference evidence="1" key="1">
    <citation type="submission" date="2021-12" db="EMBL/GenBank/DDBJ databases">
        <authorList>
            <person name="King R."/>
        </authorList>
    </citation>
    <scope>NUCLEOTIDE SEQUENCE</scope>
</reference>
<reference evidence="1" key="2">
    <citation type="submission" date="2022-10" db="EMBL/GenBank/DDBJ databases">
        <authorList>
            <consortium name="ENA_rothamsted_submissions"/>
            <consortium name="culmorum"/>
            <person name="King R."/>
        </authorList>
    </citation>
    <scope>NUCLEOTIDE SEQUENCE</scope>
</reference>
<protein>
    <submittedName>
        <fullName evidence="1">Uncharacterized protein</fullName>
    </submittedName>
</protein>
<evidence type="ECO:0000313" key="2">
    <source>
        <dbReference type="Proteomes" id="UP001153714"/>
    </source>
</evidence>
<proteinExistence type="predicted"/>
<sequence length="111" mass="12741">MIIYFLYFDVSAKVIDENAIKEEDVRKTLQKIDPNSLMDVDELAAKLNEISEDMNKAKQESTTGMKIIEAAKSGITALQKPTQEETPSTENEYLRALNREENVFRLNDDFH</sequence>
<dbReference type="AlphaFoldDB" id="A0A9N9N2Z7"/>
<dbReference type="EMBL" id="OU893332">
    <property type="protein sequence ID" value="CAG9781854.1"/>
    <property type="molecule type" value="Genomic_DNA"/>
</dbReference>
<gene>
    <name evidence="1" type="ORF">DIATSA_LOCUS172</name>
</gene>